<dbReference type="PRINTS" id="PR00605">
    <property type="entry name" value="CYTCHROMECIC"/>
</dbReference>
<evidence type="ECO:0000256" key="1">
    <source>
        <dbReference type="ARBA" id="ARBA00004418"/>
    </source>
</evidence>
<evidence type="ECO:0000313" key="13">
    <source>
        <dbReference type="Proteomes" id="UP000056322"/>
    </source>
</evidence>
<dbReference type="GO" id="GO:0042597">
    <property type="term" value="C:periplasmic space"/>
    <property type="evidence" value="ECO:0007669"/>
    <property type="project" value="UniProtKB-SubCell"/>
</dbReference>
<evidence type="ECO:0000256" key="10">
    <source>
        <dbReference type="SAM" id="SignalP"/>
    </source>
</evidence>
<comment type="subcellular location">
    <subcellularLocation>
        <location evidence="1">Periplasm</location>
    </subcellularLocation>
</comment>
<dbReference type="EMBL" id="LN794158">
    <property type="protein sequence ID" value="CEN55239.1"/>
    <property type="molecule type" value="Genomic_DNA"/>
</dbReference>
<dbReference type="GO" id="GO:0020037">
    <property type="term" value="F:heme binding"/>
    <property type="evidence" value="ECO:0007669"/>
    <property type="project" value="InterPro"/>
</dbReference>
<feature type="binding site" description="axial binding residue" evidence="9">
    <location>
        <position position="180"/>
    </location>
    <ligand>
        <name>heme c</name>
        <dbReference type="ChEBI" id="CHEBI:61717"/>
        <label>2</label>
    </ligand>
    <ligandPart>
        <name>Fe</name>
        <dbReference type="ChEBI" id="CHEBI:18248"/>
    </ligandPart>
</feature>
<dbReference type="PROSITE" id="PS51007">
    <property type="entry name" value="CYTC"/>
    <property type="match status" value="2"/>
</dbReference>
<evidence type="ECO:0000259" key="11">
    <source>
        <dbReference type="PROSITE" id="PS51007"/>
    </source>
</evidence>
<dbReference type="SUPFAM" id="SSF46626">
    <property type="entry name" value="Cytochrome c"/>
    <property type="match status" value="2"/>
</dbReference>
<dbReference type="PANTHER" id="PTHR33751:SF9">
    <property type="entry name" value="CYTOCHROME C4"/>
    <property type="match status" value="1"/>
</dbReference>
<feature type="signal peptide" evidence="10">
    <location>
        <begin position="1"/>
        <end position="22"/>
    </location>
</feature>
<feature type="binding site" description="covalent" evidence="8">
    <location>
        <position position="134"/>
    </location>
    <ligand>
        <name>heme c</name>
        <dbReference type="ChEBI" id="CHEBI:61717"/>
        <label>2</label>
    </ligand>
</feature>
<protein>
    <submittedName>
        <fullName evidence="12">Cytochrome c4</fullName>
    </submittedName>
</protein>
<gene>
    <name evidence="12" type="primary">cc</name>
    <name evidence="12" type="ORF">BN1209_0185</name>
</gene>
<dbReference type="InterPro" id="IPR036909">
    <property type="entry name" value="Cyt_c-like_dom_sf"/>
</dbReference>
<keyword evidence="6" id="KW-0249">Electron transport</keyword>
<dbReference type="PIRSF" id="PIRSF000005">
    <property type="entry name" value="Cytochrome_c4"/>
    <property type="match status" value="1"/>
</dbReference>
<dbReference type="RefSeq" id="WP_045750545.1">
    <property type="nucleotide sequence ID" value="NZ_LN794158.1"/>
</dbReference>
<dbReference type="STRING" id="1581680.BN1209_0185"/>
<evidence type="ECO:0000256" key="2">
    <source>
        <dbReference type="ARBA" id="ARBA00022448"/>
    </source>
</evidence>
<keyword evidence="13" id="KW-1185">Reference proteome</keyword>
<comment type="PTM">
    <text evidence="8">Binds 2 heme c groups covalently per subunit.</text>
</comment>
<feature type="binding site" description="axial binding residue" evidence="9">
    <location>
        <position position="138"/>
    </location>
    <ligand>
        <name>heme c</name>
        <dbReference type="ChEBI" id="CHEBI:61717"/>
        <label>2</label>
    </ligand>
    <ligandPart>
        <name>Fe</name>
        <dbReference type="ChEBI" id="CHEBI:18248"/>
    </ligandPart>
</feature>
<evidence type="ECO:0000256" key="9">
    <source>
        <dbReference type="PIRSR" id="PIRSR000005-2"/>
    </source>
</evidence>
<dbReference type="GO" id="GO:0009055">
    <property type="term" value="F:electron transfer activity"/>
    <property type="evidence" value="ECO:0007669"/>
    <property type="project" value="InterPro"/>
</dbReference>
<keyword evidence="4 9" id="KW-0479">Metal-binding</keyword>
<evidence type="ECO:0000256" key="5">
    <source>
        <dbReference type="ARBA" id="ARBA00022764"/>
    </source>
</evidence>
<feature type="chain" id="PRO_5002118012" evidence="10">
    <location>
        <begin position="23"/>
        <end position="203"/>
    </location>
</feature>
<accession>A0A0B7ISE4</accession>
<reference evidence="13" key="1">
    <citation type="submission" date="2014-12" db="EMBL/GenBank/DDBJ databases">
        <authorList>
            <person name="Salcher M.M."/>
        </authorList>
    </citation>
    <scope>NUCLEOTIDE SEQUENCE [LARGE SCALE GENOMIC DNA]</scope>
    <source>
        <strain evidence="13">MMS-10A-171</strain>
    </source>
</reference>
<feature type="binding site" description="covalent" evidence="8">
    <location>
        <position position="137"/>
    </location>
    <ligand>
        <name>heme c</name>
        <dbReference type="ChEBI" id="CHEBI:61717"/>
        <label>2</label>
    </ligand>
</feature>
<feature type="binding site" description="axial binding residue" evidence="9">
    <location>
        <position position="80"/>
    </location>
    <ligand>
        <name>heme c</name>
        <dbReference type="ChEBI" id="CHEBI:61717"/>
        <label>1</label>
    </ligand>
    <ligandPart>
        <name>Fe</name>
        <dbReference type="ChEBI" id="CHEBI:18248"/>
    </ligandPart>
</feature>
<keyword evidence="2" id="KW-0813">Transport</keyword>
<feature type="binding site" description="covalent" evidence="8">
    <location>
        <position position="40"/>
    </location>
    <ligand>
        <name>heme c</name>
        <dbReference type="ChEBI" id="CHEBI:61717"/>
        <label>1</label>
    </ligand>
</feature>
<evidence type="ECO:0000256" key="4">
    <source>
        <dbReference type="ARBA" id="ARBA00022723"/>
    </source>
</evidence>
<feature type="binding site" description="axial binding residue" evidence="9">
    <location>
        <position position="41"/>
    </location>
    <ligand>
        <name>heme c</name>
        <dbReference type="ChEBI" id="CHEBI:61717"/>
        <label>1</label>
    </ligand>
    <ligandPart>
        <name>Fe</name>
        <dbReference type="ChEBI" id="CHEBI:18248"/>
    </ligandPart>
</feature>
<evidence type="ECO:0000256" key="6">
    <source>
        <dbReference type="ARBA" id="ARBA00022982"/>
    </source>
</evidence>
<dbReference type="AlphaFoldDB" id="A0A0B7ISE4"/>
<keyword evidence="10" id="KW-0732">Signal</keyword>
<dbReference type="InterPro" id="IPR050597">
    <property type="entry name" value="Cytochrome_c_Oxidase_Subunit"/>
</dbReference>
<feature type="domain" description="Cytochrome c" evidence="11">
    <location>
        <begin position="24"/>
        <end position="103"/>
    </location>
</feature>
<evidence type="ECO:0000313" key="12">
    <source>
        <dbReference type="EMBL" id="CEN55239.1"/>
    </source>
</evidence>
<proteinExistence type="predicted"/>
<dbReference type="GO" id="GO:0005506">
    <property type="term" value="F:iron ion binding"/>
    <property type="evidence" value="ECO:0007669"/>
    <property type="project" value="InterPro"/>
</dbReference>
<keyword evidence="3 8" id="KW-0349">Heme</keyword>
<dbReference type="Gene3D" id="1.10.760.10">
    <property type="entry name" value="Cytochrome c-like domain"/>
    <property type="match status" value="2"/>
</dbReference>
<dbReference type="InterPro" id="IPR024167">
    <property type="entry name" value="Cytochrome_c4-like"/>
</dbReference>
<dbReference type="InterPro" id="IPR008168">
    <property type="entry name" value="Cyt_C_IC"/>
</dbReference>
<dbReference type="Proteomes" id="UP000056322">
    <property type="component" value="Chromosome 1"/>
</dbReference>
<sequence length="203" mass="20712">MKIGNVLAIVLVFVGFITTAQAAGNAAAGEKIVTGVCAACHGADGNSVITSNPRLAQQHPEYIAKQLANFKSGERKNAVMSGIAAGLSAEDMANVAAYFGAQKGKVGSAKSNVAGSLGEKIYRGGIASVGVPACASCHGATGAGIPVQFPRLSGQHAEYVVTQLKAFYAGERANDNAKVMRMIASKLSDAEMAAVADYIQGLH</sequence>
<name>A0A0B7ISE4_9PROT</name>
<feature type="binding site" description="covalent" evidence="8">
    <location>
        <position position="37"/>
    </location>
    <ligand>
        <name>heme c</name>
        <dbReference type="ChEBI" id="CHEBI:61717"/>
        <label>1</label>
    </ligand>
</feature>
<dbReference type="HOGENOM" id="CLU_076280_2_1_4"/>
<evidence type="ECO:0000256" key="3">
    <source>
        <dbReference type="ARBA" id="ARBA00022617"/>
    </source>
</evidence>
<dbReference type="OrthoDB" id="9773456at2"/>
<feature type="domain" description="Cytochrome c" evidence="11">
    <location>
        <begin position="113"/>
        <end position="203"/>
    </location>
</feature>
<evidence type="ECO:0000256" key="8">
    <source>
        <dbReference type="PIRSR" id="PIRSR000005-1"/>
    </source>
</evidence>
<organism evidence="12 13">
    <name type="scientific">Candidatus Methylopumilus turicensis</name>
    <dbReference type="NCBI Taxonomy" id="1581680"/>
    <lineage>
        <taxon>Bacteria</taxon>
        <taxon>Pseudomonadati</taxon>
        <taxon>Pseudomonadota</taxon>
        <taxon>Betaproteobacteria</taxon>
        <taxon>Nitrosomonadales</taxon>
        <taxon>Methylophilaceae</taxon>
        <taxon>Candidatus Methylopumilus</taxon>
    </lineage>
</organism>
<keyword evidence="7 9" id="KW-0408">Iron</keyword>
<dbReference type="InterPro" id="IPR009056">
    <property type="entry name" value="Cyt_c-like_dom"/>
</dbReference>
<evidence type="ECO:0000256" key="7">
    <source>
        <dbReference type="ARBA" id="ARBA00023004"/>
    </source>
</evidence>
<keyword evidence="5" id="KW-0574">Periplasm</keyword>
<dbReference type="Pfam" id="PF00034">
    <property type="entry name" value="Cytochrom_C"/>
    <property type="match status" value="2"/>
</dbReference>
<dbReference type="KEGG" id="mbac:BN1209_0185"/>
<dbReference type="PANTHER" id="PTHR33751">
    <property type="entry name" value="CBB3-TYPE CYTOCHROME C OXIDASE SUBUNIT FIXP"/>
    <property type="match status" value="1"/>
</dbReference>